<keyword evidence="2" id="KW-0560">Oxidoreductase</keyword>
<dbReference type="Pfam" id="PF01315">
    <property type="entry name" value="Ald_Xan_dh_C"/>
    <property type="match status" value="1"/>
</dbReference>
<dbReference type="RefSeq" id="WP_037976766.1">
    <property type="nucleotide sequence ID" value="NZ_JMKI01000036.1"/>
</dbReference>
<dbReference type="InterPro" id="IPR000674">
    <property type="entry name" value="Ald_Oxase/Xan_DH_a/b"/>
</dbReference>
<dbReference type="OrthoDB" id="9759099at2"/>
<dbReference type="Gene3D" id="3.90.1170.50">
    <property type="entry name" value="Aldehyde oxidase/xanthine dehydrogenase, a/b hammerhead"/>
    <property type="match status" value="1"/>
</dbReference>
<proteinExistence type="predicted"/>
<dbReference type="SUPFAM" id="SSF54665">
    <property type="entry name" value="CO dehydrogenase molybdoprotein N-domain-like"/>
    <property type="match status" value="1"/>
</dbReference>
<dbReference type="GO" id="GO:0016491">
    <property type="term" value="F:oxidoreductase activity"/>
    <property type="evidence" value="ECO:0007669"/>
    <property type="project" value="UniProtKB-KW"/>
</dbReference>
<dbReference type="InterPro" id="IPR037165">
    <property type="entry name" value="AldOxase/xan_DH_Mopterin-bd_sf"/>
</dbReference>
<accession>A0A073J2W7</accession>
<dbReference type="eggNOG" id="COG1529">
    <property type="taxonomic scope" value="Bacteria"/>
</dbReference>
<dbReference type="GeneID" id="90983921"/>
<dbReference type="AlphaFoldDB" id="A0A073J2W7"/>
<sequence length="800" mass="87460">MFDVIGKPTQLITGKDKVTGSAVFVRDIVLPHMLYARTLLSPYAHARIISIDTSEAMKVPGVIDVITGKDIPGNERAIGSGGDMAVLTTDRVRYIGDEIAAVIAVDEKTAEEGVAKIKVEYEQLPVYSTIESGLNPEVPIHPQLDDLYVVTGDVEKGLKEADYVLEDTYTTPTIEHCPSDTDSVVASFDGSTFTVYTNTQVPYWDRMMMARIFHIPQSKVRIIVPCNGSPAGGRNVYRLVYIGAACAWKVRRPVKMVRNREEQFAATAIRDSYKFNVRFGIKKDGTLTAMDCYTYCDSGGYIGWAYALGQAQGHLFSSLYKCPNIKYAFRPVFTNNNWSTPMRSFGNEEINFAIESSMDQLAKMIHMDPVELRLKNAVEANYKTPIGWQIQGCGLKECIEKANELIHKDFEPSDDPNIVKSIGLACGVHWTGWRVGFNSFIWRTGYGSPEALYADKPDSPYITLVDGKPQWRKGFWDEAAIDNDRSSCLLIVNEEGSVVLHVSDPDLGQGTYTVMAMIAAEILGIQVSDIKVIGADTDSGIFGFGTYSSRTTFVAGRAVMDAAYKARAALAGIASEVLGEKPENLCFRKGNVFSKTDPEKTMKLADAAFRGYATRDAVLLTFKGQYDPGSIVPDKEGKGSIAEAYPFLAQAVEVEVDKETGEVRVVRVVSCHDSGRIINPSQAVGQVQGALVMGLSLATSESLIRKDGRCINPNFTNYHVMSMDKVPGVTVRFVEQIEPNGPFGAKGLGEPAVVCMPGAIANAIENAVGVRIKDLPITPSRVLGAIVRQQADKNAEKEAL</sequence>
<dbReference type="InterPro" id="IPR046867">
    <property type="entry name" value="AldOxase/xan_DH_MoCoBD2"/>
</dbReference>
<dbReference type="Pfam" id="PF02738">
    <property type="entry name" value="MoCoBD_1"/>
    <property type="match status" value="1"/>
</dbReference>
<dbReference type="SMART" id="SM01008">
    <property type="entry name" value="Ald_Xan_dh_C"/>
    <property type="match status" value="1"/>
</dbReference>
<evidence type="ECO:0000313" key="5">
    <source>
        <dbReference type="Proteomes" id="UP000027665"/>
    </source>
</evidence>
<dbReference type="Proteomes" id="UP000027665">
    <property type="component" value="Unassembled WGS sequence"/>
</dbReference>
<comment type="caution">
    <text evidence="4">The sequence shown here is derived from an EMBL/GenBank/DDBJ whole genome shotgun (WGS) entry which is preliminary data.</text>
</comment>
<organism evidence="4 5">
    <name type="scientific">Synergistes jonesii</name>
    <dbReference type="NCBI Taxonomy" id="2754"/>
    <lineage>
        <taxon>Bacteria</taxon>
        <taxon>Thermotogati</taxon>
        <taxon>Synergistota</taxon>
        <taxon>Synergistia</taxon>
        <taxon>Synergistales</taxon>
        <taxon>Synergistaceae</taxon>
        <taxon>Synergistes</taxon>
    </lineage>
</organism>
<protein>
    <recommendedName>
        <fullName evidence="3">Aldehyde oxidase/xanthine dehydrogenase a/b hammerhead domain-containing protein</fullName>
    </recommendedName>
</protein>
<evidence type="ECO:0000256" key="1">
    <source>
        <dbReference type="ARBA" id="ARBA00022505"/>
    </source>
</evidence>
<dbReference type="InterPro" id="IPR016208">
    <property type="entry name" value="Ald_Oxase/xanthine_DH-like"/>
</dbReference>
<dbReference type="Gene3D" id="3.30.365.10">
    <property type="entry name" value="Aldehyde oxidase/xanthine dehydrogenase, molybdopterin binding domain"/>
    <property type="match status" value="5"/>
</dbReference>
<evidence type="ECO:0000256" key="2">
    <source>
        <dbReference type="ARBA" id="ARBA00023002"/>
    </source>
</evidence>
<dbReference type="InterPro" id="IPR008274">
    <property type="entry name" value="AldOxase/xan_DH_MoCoBD1"/>
</dbReference>
<dbReference type="PANTHER" id="PTHR11908:SF132">
    <property type="entry name" value="ALDEHYDE OXIDASE 1-RELATED"/>
    <property type="match status" value="1"/>
</dbReference>
<dbReference type="PANTHER" id="PTHR11908">
    <property type="entry name" value="XANTHINE DEHYDROGENASE"/>
    <property type="match status" value="1"/>
</dbReference>
<dbReference type="Pfam" id="PF20256">
    <property type="entry name" value="MoCoBD_2"/>
    <property type="match status" value="1"/>
</dbReference>
<name>A0A073J2W7_9BACT</name>
<dbReference type="SUPFAM" id="SSF56003">
    <property type="entry name" value="Molybdenum cofactor-binding domain"/>
    <property type="match status" value="1"/>
</dbReference>
<evidence type="ECO:0000259" key="3">
    <source>
        <dbReference type="SMART" id="SM01008"/>
    </source>
</evidence>
<keyword evidence="1" id="KW-0500">Molybdenum</keyword>
<feature type="domain" description="Aldehyde oxidase/xanthine dehydrogenase a/b hammerhead" evidence="3">
    <location>
        <begin position="19"/>
        <end position="125"/>
    </location>
</feature>
<gene>
    <name evidence="4" type="ORF">EH55_06495</name>
</gene>
<dbReference type="STRING" id="2754.EH55_06495"/>
<evidence type="ECO:0000313" key="4">
    <source>
        <dbReference type="EMBL" id="KEJ92027.1"/>
    </source>
</evidence>
<dbReference type="InterPro" id="IPR036856">
    <property type="entry name" value="Ald_Oxase/Xan_DH_a/b_sf"/>
</dbReference>
<keyword evidence="5" id="KW-1185">Reference proteome</keyword>
<dbReference type="PATRIC" id="fig|2754.20.peg.1876"/>
<reference evidence="4 5" key="1">
    <citation type="submission" date="2014-04" db="EMBL/GenBank/DDBJ databases">
        <title>Draft Genome Sequence of Synergistes jonesii.</title>
        <authorList>
            <person name="Coil D.A."/>
            <person name="Eisen J.A."/>
            <person name="Holland-Moritz H.E."/>
        </authorList>
    </citation>
    <scope>NUCLEOTIDE SEQUENCE [LARGE SCALE GENOMIC DNA]</scope>
    <source>
        <strain evidence="4 5">78-1</strain>
    </source>
</reference>
<dbReference type="EMBL" id="JMKI01000036">
    <property type="protein sequence ID" value="KEJ92027.1"/>
    <property type="molecule type" value="Genomic_DNA"/>
</dbReference>
<dbReference type="GO" id="GO:0005506">
    <property type="term" value="F:iron ion binding"/>
    <property type="evidence" value="ECO:0007669"/>
    <property type="project" value="InterPro"/>
</dbReference>